<feature type="transmembrane region" description="Helical" evidence="3">
    <location>
        <begin position="67"/>
        <end position="90"/>
    </location>
</feature>
<dbReference type="GO" id="GO:0046872">
    <property type="term" value="F:metal ion binding"/>
    <property type="evidence" value="ECO:0007669"/>
    <property type="project" value="UniProtKB-KW"/>
</dbReference>
<gene>
    <name evidence="5" type="ORF">GCM10011387_03890</name>
</gene>
<dbReference type="GO" id="GO:0009245">
    <property type="term" value="P:lipid A biosynthetic process"/>
    <property type="evidence" value="ECO:0007669"/>
    <property type="project" value="TreeGrafter"/>
</dbReference>
<dbReference type="InterPro" id="IPR004843">
    <property type="entry name" value="Calcineurin-like_PHP"/>
</dbReference>
<protein>
    <submittedName>
        <fullName evidence="5">Phosphoesterase</fullName>
    </submittedName>
</protein>
<keyword evidence="3" id="KW-1133">Transmembrane helix</keyword>
<name>A0A916U041_9SPHI</name>
<reference evidence="5" key="1">
    <citation type="journal article" date="2014" name="Int. J. Syst. Evol. Microbiol.">
        <title>Complete genome sequence of Corynebacterium casei LMG S-19264T (=DSM 44701T), isolated from a smear-ripened cheese.</title>
        <authorList>
            <consortium name="US DOE Joint Genome Institute (JGI-PGF)"/>
            <person name="Walter F."/>
            <person name="Albersmeier A."/>
            <person name="Kalinowski J."/>
            <person name="Ruckert C."/>
        </authorList>
    </citation>
    <scope>NUCLEOTIDE SEQUENCE</scope>
    <source>
        <strain evidence="5">CGMCC 1.15343</strain>
    </source>
</reference>
<feature type="transmembrane region" description="Helical" evidence="3">
    <location>
        <begin position="7"/>
        <end position="24"/>
    </location>
</feature>
<evidence type="ECO:0000256" key="2">
    <source>
        <dbReference type="ARBA" id="ARBA00022801"/>
    </source>
</evidence>
<evidence type="ECO:0000313" key="5">
    <source>
        <dbReference type="EMBL" id="GGC53562.1"/>
    </source>
</evidence>
<proteinExistence type="predicted"/>
<organism evidence="5 6">
    <name type="scientific">Pedobacter quisquiliarum</name>
    <dbReference type="NCBI Taxonomy" id="1834438"/>
    <lineage>
        <taxon>Bacteria</taxon>
        <taxon>Pseudomonadati</taxon>
        <taxon>Bacteroidota</taxon>
        <taxon>Sphingobacteriia</taxon>
        <taxon>Sphingobacteriales</taxon>
        <taxon>Sphingobacteriaceae</taxon>
        <taxon>Pedobacter</taxon>
    </lineage>
</organism>
<dbReference type="InterPro" id="IPR051158">
    <property type="entry name" value="Metallophosphoesterase_sf"/>
</dbReference>
<accession>A0A916U041</accession>
<dbReference type="PANTHER" id="PTHR31302">
    <property type="entry name" value="TRANSMEMBRANE PROTEIN WITH METALLOPHOSPHOESTERASE DOMAIN-RELATED"/>
    <property type="match status" value="1"/>
</dbReference>
<feature type="transmembrane region" description="Helical" evidence="3">
    <location>
        <begin position="105"/>
        <end position="127"/>
    </location>
</feature>
<keyword evidence="2" id="KW-0378">Hydrolase</keyword>
<keyword evidence="6" id="KW-1185">Reference proteome</keyword>
<feature type="domain" description="Calcineurin-like phosphoesterase" evidence="4">
    <location>
        <begin position="153"/>
        <end position="332"/>
    </location>
</feature>
<keyword evidence="1" id="KW-0479">Metal-binding</keyword>
<feature type="transmembrane region" description="Helical" evidence="3">
    <location>
        <begin position="36"/>
        <end position="55"/>
    </location>
</feature>
<dbReference type="AlphaFoldDB" id="A0A916U041"/>
<dbReference type="GO" id="GO:0016020">
    <property type="term" value="C:membrane"/>
    <property type="evidence" value="ECO:0007669"/>
    <property type="project" value="GOC"/>
</dbReference>
<comment type="caution">
    <text evidence="5">The sequence shown here is derived from an EMBL/GenBank/DDBJ whole genome shotgun (WGS) entry which is preliminary data.</text>
</comment>
<evidence type="ECO:0000259" key="4">
    <source>
        <dbReference type="Pfam" id="PF00149"/>
    </source>
</evidence>
<dbReference type="SUPFAM" id="SSF56300">
    <property type="entry name" value="Metallo-dependent phosphatases"/>
    <property type="match status" value="1"/>
</dbReference>
<keyword evidence="3" id="KW-0472">Membrane</keyword>
<sequence length="395" mass="44679">MKRKNPLIPLALFLIAFFLINIYTLSGLQFLSGSPILPLIFWAVIASLSAALIIAFKRIQTNGMDQFFKIISHAFLIIVVSELVFAIFLLPGDVYRLILHQPRKYSWVVFASAMLIFTILIFVYGMLRGKYAYRVIRHTLEFEDLPAAFDGFTITQISDVHAGSFHNRKAVKKGIDLIHKQQSDLFVFTGDLVNNKASEIVPWMDLFSTIKAPFGQFSVLGNHDYGDYVKWESEANKRANLEQLKSLHGQMGYRLLLDEHVKLEKDGQSIILAGVENWGLGFGQRGDLRKALAGVNPVAFKVLLSHDPTHWESEVKQLASKVHLTLAGHTHGMQFGLEAFGVKWSPVKYRYAHWAGIKEDQGRYLNINRGFGFIGFSGRVGIWPEITVITLKRKV</sequence>
<dbReference type="Pfam" id="PF00149">
    <property type="entry name" value="Metallophos"/>
    <property type="match status" value="1"/>
</dbReference>
<dbReference type="EMBL" id="BMIL01000001">
    <property type="protein sequence ID" value="GGC53562.1"/>
    <property type="molecule type" value="Genomic_DNA"/>
</dbReference>
<dbReference type="RefSeq" id="WP_188625138.1">
    <property type="nucleotide sequence ID" value="NZ_BMIL01000001.1"/>
</dbReference>
<dbReference type="Proteomes" id="UP000651668">
    <property type="component" value="Unassembled WGS sequence"/>
</dbReference>
<keyword evidence="3" id="KW-0812">Transmembrane</keyword>
<dbReference type="PANTHER" id="PTHR31302:SF31">
    <property type="entry name" value="PHOSPHODIESTERASE YAEI"/>
    <property type="match status" value="1"/>
</dbReference>
<dbReference type="Gene3D" id="3.60.21.10">
    <property type="match status" value="1"/>
</dbReference>
<dbReference type="InterPro" id="IPR029052">
    <property type="entry name" value="Metallo-depent_PP-like"/>
</dbReference>
<dbReference type="GO" id="GO:0008758">
    <property type="term" value="F:UDP-2,3-diacylglucosamine hydrolase activity"/>
    <property type="evidence" value="ECO:0007669"/>
    <property type="project" value="TreeGrafter"/>
</dbReference>
<evidence type="ECO:0000313" key="6">
    <source>
        <dbReference type="Proteomes" id="UP000651668"/>
    </source>
</evidence>
<reference evidence="5" key="2">
    <citation type="submission" date="2020-09" db="EMBL/GenBank/DDBJ databases">
        <authorList>
            <person name="Sun Q."/>
            <person name="Zhou Y."/>
        </authorList>
    </citation>
    <scope>NUCLEOTIDE SEQUENCE</scope>
    <source>
        <strain evidence="5">CGMCC 1.15343</strain>
    </source>
</reference>
<evidence type="ECO:0000256" key="1">
    <source>
        <dbReference type="ARBA" id="ARBA00022723"/>
    </source>
</evidence>
<evidence type="ECO:0000256" key="3">
    <source>
        <dbReference type="SAM" id="Phobius"/>
    </source>
</evidence>